<comment type="caution">
    <text evidence="2">The sequence shown here is derived from an EMBL/GenBank/DDBJ whole genome shotgun (WGS) entry which is preliminary data.</text>
</comment>
<dbReference type="InterPro" id="IPR036736">
    <property type="entry name" value="ACP-like_sf"/>
</dbReference>
<dbReference type="EMBL" id="BAAAWD010000011">
    <property type="protein sequence ID" value="GAA3014236.1"/>
    <property type="molecule type" value="Genomic_DNA"/>
</dbReference>
<evidence type="ECO:0000313" key="3">
    <source>
        <dbReference type="Proteomes" id="UP001499930"/>
    </source>
</evidence>
<gene>
    <name evidence="2" type="ORF">GCM10017559_41890</name>
</gene>
<accession>A0ABN3Y2C0</accession>
<protein>
    <recommendedName>
        <fullName evidence="1">Carrier domain-containing protein</fullName>
    </recommendedName>
</protein>
<evidence type="ECO:0000259" key="1">
    <source>
        <dbReference type="PROSITE" id="PS50075"/>
    </source>
</evidence>
<reference evidence="2 3" key="1">
    <citation type="journal article" date="2019" name="Int. J. Syst. Evol. Microbiol.">
        <title>The Global Catalogue of Microorganisms (GCM) 10K type strain sequencing project: providing services to taxonomists for standard genome sequencing and annotation.</title>
        <authorList>
            <consortium name="The Broad Institute Genomics Platform"/>
            <consortium name="The Broad Institute Genome Sequencing Center for Infectious Disease"/>
            <person name="Wu L."/>
            <person name="Ma J."/>
        </authorList>
    </citation>
    <scope>NUCLEOTIDE SEQUENCE [LARGE SCALE GENOMIC DNA]</scope>
    <source>
        <strain evidence="2 3">JCM 3106</strain>
    </source>
</reference>
<sequence length="103" mass="11317">MTEMFVSEQKKDVRERIEREALKIVLFGSDELAIPELTDLGEITEPSDLGNLDSFSIILLILALEDAYGVPLLDDMAGFGGKNFDDLADFVVERLPGRADGQG</sequence>
<dbReference type="InterPro" id="IPR009081">
    <property type="entry name" value="PP-bd_ACP"/>
</dbReference>
<dbReference type="SUPFAM" id="SSF47336">
    <property type="entry name" value="ACP-like"/>
    <property type="match status" value="1"/>
</dbReference>
<organism evidence="2 3">
    <name type="scientific">Streptosporangium longisporum</name>
    <dbReference type="NCBI Taxonomy" id="46187"/>
    <lineage>
        <taxon>Bacteria</taxon>
        <taxon>Bacillati</taxon>
        <taxon>Actinomycetota</taxon>
        <taxon>Actinomycetes</taxon>
        <taxon>Streptosporangiales</taxon>
        <taxon>Streptosporangiaceae</taxon>
        <taxon>Streptosporangium</taxon>
    </lineage>
</organism>
<dbReference type="PROSITE" id="PS50075">
    <property type="entry name" value="CARRIER"/>
    <property type="match status" value="1"/>
</dbReference>
<name>A0ABN3Y2C0_9ACTN</name>
<dbReference type="RefSeq" id="WP_344897911.1">
    <property type="nucleotide sequence ID" value="NZ_BAAAWD010000011.1"/>
</dbReference>
<keyword evidence="3" id="KW-1185">Reference proteome</keyword>
<evidence type="ECO:0000313" key="2">
    <source>
        <dbReference type="EMBL" id="GAA3014236.1"/>
    </source>
</evidence>
<dbReference type="Gene3D" id="1.10.1200.10">
    <property type="entry name" value="ACP-like"/>
    <property type="match status" value="1"/>
</dbReference>
<proteinExistence type="predicted"/>
<feature type="domain" description="Carrier" evidence="1">
    <location>
        <begin position="15"/>
        <end position="95"/>
    </location>
</feature>
<dbReference type="Proteomes" id="UP001499930">
    <property type="component" value="Unassembled WGS sequence"/>
</dbReference>